<evidence type="ECO:0000313" key="3">
    <source>
        <dbReference type="Proteomes" id="UP000829069"/>
    </source>
</evidence>
<feature type="signal peptide" evidence="1">
    <location>
        <begin position="1"/>
        <end position="20"/>
    </location>
</feature>
<dbReference type="Proteomes" id="UP000829069">
    <property type="component" value="Chromosome"/>
</dbReference>
<proteinExistence type="predicted"/>
<evidence type="ECO:0000313" key="2">
    <source>
        <dbReference type="EMBL" id="UNK45471.1"/>
    </source>
</evidence>
<keyword evidence="1" id="KW-0732">Signal</keyword>
<evidence type="ECO:0000256" key="1">
    <source>
        <dbReference type="SAM" id="SignalP"/>
    </source>
</evidence>
<reference evidence="2 3" key="1">
    <citation type="submission" date="2022-03" db="EMBL/GenBank/DDBJ databases">
        <title>Isotopic signatures of nitrous oxide derived from detoxification processes.</title>
        <authorList>
            <person name="Behrendt U."/>
            <person name="Buchen C."/>
            <person name="Well R."/>
            <person name="Ulrich A."/>
            <person name="Rohe L."/>
            <person name="Kolb S."/>
            <person name="Schloter M."/>
            <person name="Horn M.A."/>
            <person name="Augustin J."/>
        </authorList>
    </citation>
    <scope>NUCLEOTIDE SEQUENCE [LARGE SCALE GENOMIC DNA]</scope>
    <source>
        <strain evidence="2 3">S4-C24</strain>
    </source>
</reference>
<dbReference type="EMBL" id="CP093326">
    <property type="protein sequence ID" value="UNK45471.1"/>
    <property type="molecule type" value="Genomic_DNA"/>
</dbReference>
<dbReference type="RefSeq" id="WP_241913685.1">
    <property type="nucleotide sequence ID" value="NZ_CP093326.1"/>
</dbReference>
<accession>A0ABY3W674</accession>
<organism evidence="2 3">
    <name type="scientific">Arthrobacter sulfonylureivorans</name>
    <dbReference type="NCBI Taxonomy" id="2486855"/>
    <lineage>
        <taxon>Bacteria</taxon>
        <taxon>Bacillati</taxon>
        <taxon>Actinomycetota</taxon>
        <taxon>Actinomycetes</taxon>
        <taxon>Micrococcales</taxon>
        <taxon>Micrococcaceae</taxon>
        <taxon>Arthrobacter</taxon>
    </lineage>
</organism>
<keyword evidence="3" id="KW-1185">Reference proteome</keyword>
<sequence>MTFRPAFGALAATLLLSVTACGPLGMSLDAEDTQDQRDPEEWANQQFGEEQWRAPGVHRASGGIGPGAGLEFTPEKAGWYSIGMVCEGASSMTVTITAADGDLGTGSTDCGSEVTTTMELPVSKVTIAVENAEAKGLWALAVAPAEAP</sequence>
<protein>
    <recommendedName>
        <fullName evidence="4">Lipoprotein</fullName>
    </recommendedName>
</protein>
<feature type="chain" id="PRO_5047311591" description="Lipoprotein" evidence="1">
    <location>
        <begin position="21"/>
        <end position="148"/>
    </location>
</feature>
<name>A0ABY3W674_9MICC</name>
<evidence type="ECO:0008006" key="4">
    <source>
        <dbReference type="Google" id="ProtNLM"/>
    </source>
</evidence>
<gene>
    <name evidence="2" type="ORF">MNQ99_16365</name>
</gene>
<dbReference type="PROSITE" id="PS51257">
    <property type="entry name" value="PROKAR_LIPOPROTEIN"/>
    <property type="match status" value="1"/>
</dbReference>